<evidence type="ECO:0000259" key="4">
    <source>
        <dbReference type="Pfam" id="PF17676"/>
    </source>
</evidence>
<dbReference type="EMBL" id="BAAALG010000017">
    <property type="protein sequence ID" value="GAA1113774.1"/>
    <property type="molecule type" value="Genomic_DNA"/>
</dbReference>
<dbReference type="CDD" id="cd07062">
    <property type="entry name" value="Peptidase_S66_mccF_like"/>
    <property type="match status" value="1"/>
</dbReference>
<proteinExistence type="inferred from homology"/>
<protein>
    <submittedName>
        <fullName evidence="5">LD-carboxypeptidase</fullName>
    </submittedName>
</protein>
<dbReference type="PANTHER" id="PTHR30237">
    <property type="entry name" value="MURAMOYLTETRAPEPTIDE CARBOXYPEPTIDASE"/>
    <property type="match status" value="1"/>
</dbReference>
<dbReference type="Gene3D" id="3.40.50.10740">
    <property type="entry name" value="Class I glutamine amidotransferase-like"/>
    <property type="match status" value="1"/>
</dbReference>
<dbReference type="SUPFAM" id="SSF52317">
    <property type="entry name" value="Class I glutamine amidotransferase-like"/>
    <property type="match status" value="1"/>
</dbReference>
<dbReference type="SUPFAM" id="SSF141986">
    <property type="entry name" value="LD-carboxypeptidase A C-terminal domain-like"/>
    <property type="match status" value="1"/>
</dbReference>
<comment type="similarity">
    <text evidence="1">Belongs to the peptidase S66 family.</text>
</comment>
<organism evidence="5 6">
    <name type="scientific">Nocardioides dubius</name>
    <dbReference type="NCBI Taxonomy" id="317019"/>
    <lineage>
        <taxon>Bacteria</taxon>
        <taxon>Bacillati</taxon>
        <taxon>Actinomycetota</taxon>
        <taxon>Actinomycetes</taxon>
        <taxon>Propionibacteriales</taxon>
        <taxon>Nocardioidaceae</taxon>
        <taxon>Nocardioides</taxon>
    </lineage>
</organism>
<feature type="domain" description="LD-carboxypeptidase C-terminal" evidence="4">
    <location>
        <begin position="204"/>
        <end position="324"/>
    </location>
</feature>
<dbReference type="Pfam" id="PF17676">
    <property type="entry name" value="Peptidase_S66C"/>
    <property type="match status" value="1"/>
</dbReference>
<dbReference type="RefSeq" id="WP_343996675.1">
    <property type="nucleotide sequence ID" value="NZ_BAAALG010000017.1"/>
</dbReference>
<sequence>MSVRLPRALRAGDRVGVTSPSSGVPEQLRERLAVAVRSLEARGLEVEVGRCIGAPSHVSAPREERAEELMRMLLDPAIAAVVPPWGGETGIDLLDLLDFEALAAADPCWLVGYSDLTTVMVPLTLRSGWATLHGGNLMDTPYRAVEGTAHWVDVAMAETAVDQQSPGRYRHGFVDYARHPGVDRYRLDEPGGWQVLSGGDVEVTGRVIGGCIEVLSPLAATPYADVAAFGREHAGEGLLVYLEACEWNPYDVARALHGFRLAGWFADANAVLIGRPAAPDGASWTQHDAVRDALGSLEVPVILDVDCGHVAPYLPLVNGVPATVTVRDGVGSIHQDLAASRAETQRTAARPG</sequence>
<accession>A0ABP4EKS9</accession>
<dbReference type="InterPro" id="IPR040921">
    <property type="entry name" value="Peptidase_S66C"/>
</dbReference>
<reference evidence="6" key="1">
    <citation type="journal article" date="2019" name="Int. J. Syst. Evol. Microbiol.">
        <title>The Global Catalogue of Microorganisms (GCM) 10K type strain sequencing project: providing services to taxonomists for standard genome sequencing and annotation.</title>
        <authorList>
            <consortium name="The Broad Institute Genomics Platform"/>
            <consortium name="The Broad Institute Genome Sequencing Center for Infectious Disease"/>
            <person name="Wu L."/>
            <person name="Ma J."/>
        </authorList>
    </citation>
    <scope>NUCLEOTIDE SEQUENCE [LARGE SCALE GENOMIC DNA]</scope>
    <source>
        <strain evidence="6">JCM 13008</strain>
    </source>
</reference>
<dbReference type="PANTHER" id="PTHR30237:SF5">
    <property type="entry name" value="CARBOXYPEPTIDASE VC_A0337-RELATED"/>
    <property type="match status" value="1"/>
</dbReference>
<evidence type="ECO:0000259" key="3">
    <source>
        <dbReference type="Pfam" id="PF02016"/>
    </source>
</evidence>
<gene>
    <name evidence="5" type="ORF">GCM10009668_39890</name>
</gene>
<dbReference type="PIRSF" id="PIRSF028757">
    <property type="entry name" value="LD-carboxypeptidase"/>
    <property type="match status" value="1"/>
</dbReference>
<evidence type="ECO:0000313" key="6">
    <source>
        <dbReference type="Proteomes" id="UP001501581"/>
    </source>
</evidence>
<dbReference type="Gene3D" id="3.50.30.60">
    <property type="entry name" value="LD-carboxypeptidase A C-terminal domain-like"/>
    <property type="match status" value="1"/>
</dbReference>
<dbReference type="Proteomes" id="UP001501581">
    <property type="component" value="Unassembled WGS sequence"/>
</dbReference>
<evidence type="ECO:0000256" key="1">
    <source>
        <dbReference type="ARBA" id="ARBA00010233"/>
    </source>
</evidence>
<feature type="domain" description="LD-carboxypeptidase N-terminal" evidence="3">
    <location>
        <begin position="15"/>
        <end position="134"/>
    </location>
</feature>
<evidence type="ECO:0000313" key="5">
    <source>
        <dbReference type="EMBL" id="GAA1113774.1"/>
    </source>
</evidence>
<name>A0ABP4EKS9_9ACTN</name>
<dbReference type="InterPro" id="IPR027461">
    <property type="entry name" value="Carboxypeptidase_A_C_sf"/>
</dbReference>
<dbReference type="InterPro" id="IPR027478">
    <property type="entry name" value="LdcA_N"/>
</dbReference>
<evidence type="ECO:0000256" key="2">
    <source>
        <dbReference type="ARBA" id="ARBA00022801"/>
    </source>
</evidence>
<dbReference type="Pfam" id="PF02016">
    <property type="entry name" value="Peptidase_S66"/>
    <property type="match status" value="1"/>
</dbReference>
<keyword evidence="2" id="KW-0378">Hydrolase</keyword>
<keyword evidence="6" id="KW-1185">Reference proteome</keyword>
<comment type="caution">
    <text evidence="5">The sequence shown here is derived from an EMBL/GenBank/DDBJ whole genome shotgun (WGS) entry which is preliminary data.</text>
</comment>
<dbReference type="InterPro" id="IPR003507">
    <property type="entry name" value="S66_fam"/>
</dbReference>
<dbReference type="InterPro" id="IPR029062">
    <property type="entry name" value="Class_I_gatase-like"/>
</dbReference>
<dbReference type="InterPro" id="IPR040449">
    <property type="entry name" value="Peptidase_S66_N"/>
</dbReference>